<evidence type="ECO:0000256" key="1">
    <source>
        <dbReference type="SAM" id="MobiDB-lite"/>
    </source>
</evidence>
<dbReference type="EMBL" id="LCWV01000005">
    <property type="protein sequence ID" value="PWI73350.1"/>
    <property type="molecule type" value="Genomic_DNA"/>
</dbReference>
<protein>
    <submittedName>
        <fullName evidence="2">Uncharacterized protein</fullName>
    </submittedName>
</protein>
<dbReference type="AlphaFoldDB" id="A0A2U3EFY0"/>
<dbReference type="Proteomes" id="UP000245956">
    <property type="component" value="Unassembled WGS sequence"/>
</dbReference>
<feature type="compositionally biased region" description="Pro residues" evidence="1">
    <location>
        <begin position="61"/>
        <end position="70"/>
    </location>
</feature>
<name>A0A2U3EFY0_PURLI</name>
<evidence type="ECO:0000313" key="3">
    <source>
        <dbReference type="Proteomes" id="UP000245956"/>
    </source>
</evidence>
<proteinExistence type="predicted"/>
<gene>
    <name evidence="2" type="ORF">PCL_10365</name>
</gene>
<comment type="caution">
    <text evidence="2">The sequence shown here is derived from an EMBL/GenBank/DDBJ whole genome shotgun (WGS) entry which is preliminary data.</text>
</comment>
<accession>A0A2U3EFY0</accession>
<sequence>MQLPSKGGVSNHETVQGKQVTACAWKCGESSAPTYTPNGKSPARNSYRYLQPPAAQDPAKLQPPTPPPVPHIARIASGSRLEVPSRFLEGKTWSRPRRSPPTVAVPKATESDRPTAPSTSPPPSSALSSPSS</sequence>
<reference evidence="2 3" key="1">
    <citation type="journal article" date="2016" name="Front. Microbiol.">
        <title>Genome and transcriptome sequences reveal the specific parasitism of the nematophagous Purpureocillium lilacinum 36-1.</title>
        <authorList>
            <person name="Xie J."/>
            <person name="Li S."/>
            <person name="Mo C."/>
            <person name="Xiao X."/>
            <person name="Peng D."/>
            <person name="Wang G."/>
            <person name="Xiao Y."/>
        </authorList>
    </citation>
    <scope>NUCLEOTIDE SEQUENCE [LARGE SCALE GENOMIC DNA]</scope>
    <source>
        <strain evidence="2 3">36-1</strain>
    </source>
</reference>
<feature type="region of interest" description="Disordered" evidence="1">
    <location>
        <begin position="29"/>
        <end position="132"/>
    </location>
</feature>
<evidence type="ECO:0000313" key="2">
    <source>
        <dbReference type="EMBL" id="PWI73350.1"/>
    </source>
</evidence>
<organism evidence="2 3">
    <name type="scientific">Purpureocillium lilacinum</name>
    <name type="common">Paecilomyces lilacinus</name>
    <dbReference type="NCBI Taxonomy" id="33203"/>
    <lineage>
        <taxon>Eukaryota</taxon>
        <taxon>Fungi</taxon>
        <taxon>Dikarya</taxon>
        <taxon>Ascomycota</taxon>
        <taxon>Pezizomycotina</taxon>
        <taxon>Sordariomycetes</taxon>
        <taxon>Hypocreomycetidae</taxon>
        <taxon>Hypocreales</taxon>
        <taxon>Ophiocordycipitaceae</taxon>
        <taxon>Purpureocillium</taxon>
    </lineage>
</organism>